<dbReference type="PANTHER" id="PTHR43374:SF1">
    <property type="entry name" value="FLAVIN PRENYLTRANSFERASE PAD1, MITOCHONDRIAL"/>
    <property type="match status" value="1"/>
</dbReference>
<feature type="binding site" evidence="7">
    <location>
        <position position="134"/>
    </location>
    <ligand>
        <name>FMN</name>
        <dbReference type="ChEBI" id="CHEBI:58210"/>
    </ligand>
</feature>
<dbReference type="RefSeq" id="WP_022738464.1">
    <property type="nucleotide sequence ID" value="NZ_FXTU01000003.1"/>
</dbReference>
<dbReference type="AlphaFoldDB" id="A0AA45WPK2"/>
<feature type="binding site" evidence="7">
    <location>
        <position position="180"/>
    </location>
    <ligand>
        <name>dimethylallyl phosphate</name>
        <dbReference type="ChEBI" id="CHEBI:88052"/>
    </ligand>
</feature>
<feature type="binding site" evidence="7">
    <location>
        <position position="164"/>
    </location>
    <ligand>
        <name>dimethylallyl phosphate</name>
        <dbReference type="ChEBI" id="CHEBI:88052"/>
    </ligand>
</feature>
<dbReference type="EC" id="2.5.1.129" evidence="7"/>
<name>A0AA45WPK2_9BACL</name>
<evidence type="ECO:0000256" key="2">
    <source>
        <dbReference type="ARBA" id="ARBA00022630"/>
    </source>
</evidence>
<evidence type="ECO:0000313" key="10">
    <source>
        <dbReference type="Proteomes" id="UP001157946"/>
    </source>
</evidence>
<dbReference type="Proteomes" id="UP001157946">
    <property type="component" value="Unassembled WGS sequence"/>
</dbReference>
<feature type="binding site" evidence="7">
    <location>
        <position position="38"/>
    </location>
    <ligand>
        <name>FMN</name>
        <dbReference type="ChEBI" id="CHEBI:58210"/>
    </ligand>
</feature>
<dbReference type="EMBL" id="FXTU01000003">
    <property type="protein sequence ID" value="SMP20568.1"/>
    <property type="molecule type" value="Genomic_DNA"/>
</dbReference>
<evidence type="ECO:0000313" key="9">
    <source>
        <dbReference type="EMBL" id="SMP20568.1"/>
    </source>
</evidence>
<comment type="similarity">
    <text evidence="6 7">Belongs to the UbiX/PAD1 family.</text>
</comment>
<evidence type="ECO:0000259" key="8">
    <source>
        <dbReference type="Pfam" id="PF02441"/>
    </source>
</evidence>
<dbReference type="Pfam" id="PF02441">
    <property type="entry name" value="Flavoprotein"/>
    <property type="match status" value="1"/>
</dbReference>
<keyword evidence="4 7" id="KW-0808">Transferase</keyword>
<dbReference type="GO" id="GO:0016831">
    <property type="term" value="F:carboxy-lyase activity"/>
    <property type="evidence" value="ECO:0007669"/>
    <property type="project" value="TreeGrafter"/>
</dbReference>
<keyword evidence="10" id="KW-1185">Reference proteome</keyword>
<evidence type="ECO:0000256" key="3">
    <source>
        <dbReference type="ARBA" id="ARBA00022643"/>
    </source>
</evidence>
<comment type="catalytic activity">
    <reaction evidence="5 7">
        <text>dimethylallyl phosphate + FMNH2 = prenylated FMNH2 + phosphate</text>
        <dbReference type="Rhea" id="RHEA:37743"/>
        <dbReference type="ChEBI" id="CHEBI:43474"/>
        <dbReference type="ChEBI" id="CHEBI:57618"/>
        <dbReference type="ChEBI" id="CHEBI:87467"/>
        <dbReference type="ChEBI" id="CHEBI:88052"/>
        <dbReference type="EC" id="2.5.1.129"/>
    </reaction>
</comment>
<dbReference type="SUPFAM" id="SSF52507">
    <property type="entry name" value="Homo-oligomeric flavin-containing Cys decarboxylases, HFCD"/>
    <property type="match status" value="1"/>
</dbReference>
<dbReference type="InterPro" id="IPR036551">
    <property type="entry name" value="Flavin_trans-like"/>
</dbReference>
<sequence>MSHKRLILGMTGASGAPYGLCILEECLRQGHTVHLVVSEAGWRVLMEEHGWEVQERERCFTKRYGHLPGTLVYHPLKDIGATIASGSFQTDGMIVAPCSMASLAKLAHGLSTNLLERAADVMIKENKPLIIVPRETPLSSIHLENMLKLSRCGVSIVPAMPAFYHQPSSIEEMVRFVAGKVLDLLKIDHQLYQRWEGGR</sequence>
<dbReference type="HAMAP" id="MF_01984">
    <property type="entry name" value="ubiX_pad"/>
    <property type="match status" value="1"/>
</dbReference>
<dbReference type="InterPro" id="IPR003382">
    <property type="entry name" value="Flavoprotein"/>
</dbReference>
<keyword evidence="2 7" id="KW-0285">Flavoprotein</keyword>
<feature type="binding site" evidence="7">
    <location>
        <begin position="99"/>
        <end position="102"/>
    </location>
    <ligand>
        <name>FMN</name>
        <dbReference type="ChEBI" id="CHEBI:58210"/>
    </ligand>
</feature>
<feature type="domain" description="Flavoprotein" evidence="8">
    <location>
        <begin position="4"/>
        <end position="185"/>
    </location>
</feature>
<reference evidence="9" key="1">
    <citation type="submission" date="2017-05" db="EMBL/GenBank/DDBJ databases">
        <authorList>
            <person name="Varghese N."/>
            <person name="Submissions S."/>
        </authorList>
    </citation>
    <scope>NUCLEOTIDE SEQUENCE</scope>
    <source>
        <strain evidence="9">DSM 45262</strain>
    </source>
</reference>
<dbReference type="PANTHER" id="PTHR43374">
    <property type="entry name" value="FLAVIN PRENYLTRANSFERASE"/>
    <property type="match status" value="1"/>
</dbReference>
<dbReference type="NCBIfam" id="TIGR00421">
    <property type="entry name" value="ubiX_pad"/>
    <property type="match status" value="1"/>
</dbReference>
<evidence type="ECO:0000256" key="1">
    <source>
        <dbReference type="ARBA" id="ARBA00022602"/>
    </source>
</evidence>
<dbReference type="InterPro" id="IPR004507">
    <property type="entry name" value="UbiX-like"/>
</dbReference>
<keyword evidence="1 7" id="KW-0637">Prenyltransferase</keyword>
<comment type="function">
    <text evidence="7">Flavin prenyltransferase that catalyzes the synthesis of the prenylated FMN cofactor (prenyl-FMN) for 4-hydroxy-3-polyprenylbenzoic acid decarboxylase UbiD. The prenyltransferase is metal-independent and links a dimethylallyl moiety from dimethylallyl monophosphate (DMAP) to the flavin N5 and C6 atoms of FMN.</text>
</comment>
<feature type="binding site" evidence="7">
    <location>
        <begin position="12"/>
        <end position="14"/>
    </location>
    <ligand>
        <name>FMN</name>
        <dbReference type="ChEBI" id="CHEBI:58210"/>
    </ligand>
</feature>
<evidence type="ECO:0000256" key="6">
    <source>
        <dbReference type="ARBA" id="ARBA00060793"/>
    </source>
</evidence>
<dbReference type="NCBIfam" id="NF004685">
    <property type="entry name" value="PRK06029.1"/>
    <property type="match status" value="1"/>
</dbReference>
<evidence type="ECO:0000256" key="7">
    <source>
        <dbReference type="HAMAP-Rule" id="MF_01984"/>
    </source>
</evidence>
<evidence type="ECO:0000256" key="5">
    <source>
        <dbReference type="ARBA" id="ARBA00050612"/>
    </source>
</evidence>
<evidence type="ECO:0000256" key="4">
    <source>
        <dbReference type="ARBA" id="ARBA00022679"/>
    </source>
</evidence>
<gene>
    <name evidence="7" type="primary">ubiX</name>
    <name evidence="9" type="ORF">SAMN06265361_103400</name>
</gene>
<keyword evidence="3 7" id="KW-0288">FMN</keyword>
<organism evidence="9 10">
    <name type="scientific">Laceyella tengchongensis</name>
    <dbReference type="NCBI Taxonomy" id="574699"/>
    <lineage>
        <taxon>Bacteria</taxon>
        <taxon>Bacillati</taxon>
        <taxon>Bacillota</taxon>
        <taxon>Bacilli</taxon>
        <taxon>Bacillales</taxon>
        <taxon>Thermoactinomycetaceae</taxon>
        <taxon>Laceyella</taxon>
    </lineage>
</organism>
<dbReference type="GO" id="GO:0106141">
    <property type="term" value="F:flavin prenyltransferase activity"/>
    <property type="evidence" value="ECO:0007669"/>
    <property type="project" value="UniProtKB-EC"/>
</dbReference>
<dbReference type="Gene3D" id="3.40.50.1950">
    <property type="entry name" value="Flavin prenyltransferase-like"/>
    <property type="match status" value="1"/>
</dbReference>
<comment type="caution">
    <text evidence="7">Lacks conserved residue(s) required for the propagation of feature annotation.</text>
</comment>
<comment type="caution">
    <text evidence="9">The sequence shown here is derived from an EMBL/GenBank/DDBJ whole genome shotgun (WGS) entry which is preliminary data.</text>
</comment>
<proteinExistence type="inferred from homology"/>
<protein>
    <recommendedName>
        <fullName evidence="7">Flavin prenyltransferase UbiX</fullName>
        <ecNumber evidence="7">2.5.1.129</ecNumber>
    </recommendedName>
</protein>
<accession>A0AA45WPK2</accession>
<dbReference type="FunFam" id="3.40.50.1950:FF:000001">
    <property type="entry name" value="Flavin prenyltransferase UbiX"/>
    <property type="match status" value="1"/>
</dbReference>